<keyword evidence="3" id="KW-0539">Nucleus</keyword>
<dbReference type="InterPro" id="IPR014612">
    <property type="entry name" value="Pop7/Rpp20"/>
</dbReference>
<evidence type="ECO:0000256" key="1">
    <source>
        <dbReference type="ARBA" id="ARBA00004123"/>
    </source>
</evidence>
<name>A0ABR4I5A8_9EURO</name>
<evidence type="ECO:0000256" key="3">
    <source>
        <dbReference type="ARBA" id="ARBA00023242"/>
    </source>
</evidence>
<feature type="region of interest" description="Disordered" evidence="4">
    <location>
        <begin position="1"/>
        <end position="21"/>
    </location>
</feature>
<dbReference type="InterPro" id="IPR036882">
    <property type="entry name" value="Alba-like_dom_sf"/>
</dbReference>
<dbReference type="PANTHER" id="PTHR28256:SF1">
    <property type="entry name" value="RIBONUCLEASES P_MRP PROTEIN SUBUNIT POP7"/>
    <property type="match status" value="1"/>
</dbReference>
<dbReference type="Proteomes" id="UP001610335">
    <property type="component" value="Unassembled WGS sequence"/>
</dbReference>
<reference evidence="5 6" key="1">
    <citation type="submission" date="2024-07" db="EMBL/GenBank/DDBJ databases">
        <title>Section-level genome sequencing and comparative genomics of Aspergillus sections Usti and Cavernicolus.</title>
        <authorList>
            <consortium name="Lawrence Berkeley National Laboratory"/>
            <person name="Nybo J.L."/>
            <person name="Vesth T.C."/>
            <person name="Theobald S."/>
            <person name="Frisvad J.C."/>
            <person name="Larsen T.O."/>
            <person name="Kjaerboelling I."/>
            <person name="Rothschild-Mancinelli K."/>
            <person name="Lyhne E.K."/>
            <person name="Kogle M.E."/>
            <person name="Barry K."/>
            <person name="Clum A."/>
            <person name="Na H."/>
            <person name="Ledsgaard L."/>
            <person name="Lin J."/>
            <person name="Lipzen A."/>
            <person name="Kuo A."/>
            <person name="Riley R."/>
            <person name="Mondo S."/>
            <person name="LaButti K."/>
            <person name="Haridas S."/>
            <person name="Pangalinan J."/>
            <person name="Salamov A.A."/>
            <person name="Simmons B.A."/>
            <person name="Magnuson J.K."/>
            <person name="Chen J."/>
            <person name="Drula E."/>
            <person name="Henrissat B."/>
            <person name="Wiebenga A."/>
            <person name="Lubbers R.J."/>
            <person name="Gomes A.C."/>
            <person name="Makela M.R."/>
            <person name="Stajich J."/>
            <person name="Grigoriev I.V."/>
            <person name="Mortensen U.H."/>
            <person name="De vries R.P."/>
            <person name="Baker S.E."/>
            <person name="Andersen M.R."/>
        </authorList>
    </citation>
    <scope>NUCLEOTIDE SEQUENCE [LARGE SCALE GENOMIC DNA]</scope>
    <source>
        <strain evidence="5 6">CBS 600.67</strain>
    </source>
</reference>
<gene>
    <name evidence="5" type="ORF">BDW59DRAFT_163905</name>
</gene>
<dbReference type="Pfam" id="PF12328">
    <property type="entry name" value="Rpp20"/>
    <property type="match status" value="1"/>
</dbReference>
<feature type="compositionally biased region" description="Polar residues" evidence="4">
    <location>
        <begin position="1"/>
        <end position="12"/>
    </location>
</feature>
<feature type="region of interest" description="Disordered" evidence="4">
    <location>
        <begin position="249"/>
        <end position="298"/>
    </location>
</feature>
<organism evidence="5 6">
    <name type="scientific">Aspergillus cavernicola</name>
    <dbReference type="NCBI Taxonomy" id="176166"/>
    <lineage>
        <taxon>Eukaryota</taxon>
        <taxon>Fungi</taxon>
        <taxon>Dikarya</taxon>
        <taxon>Ascomycota</taxon>
        <taxon>Pezizomycotina</taxon>
        <taxon>Eurotiomycetes</taxon>
        <taxon>Eurotiomycetidae</taxon>
        <taxon>Eurotiales</taxon>
        <taxon>Aspergillaceae</taxon>
        <taxon>Aspergillus</taxon>
        <taxon>Aspergillus subgen. Nidulantes</taxon>
    </lineage>
</organism>
<feature type="region of interest" description="Disordered" evidence="4">
    <location>
        <begin position="88"/>
        <end position="108"/>
    </location>
</feature>
<dbReference type="PANTHER" id="PTHR28256">
    <property type="entry name" value="RIBONUCLEASES P/MRP PROTEIN SUBUNIT POP7"/>
    <property type="match status" value="1"/>
</dbReference>
<evidence type="ECO:0000256" key="4">
    <source>
        <dbReference type="SAM" id="MobiDB-lite"/>
    </source>
</evidence>
<accession>A0ABR4I5A8</accession>
<keyword evidence="2" id="KW-0819">tRNA processing</keyword>
<protein>
    <submittedName>
        <fullName evidence="5">Rpp20 subunit of nuclear RNase MRP and P-domain-containing protein</fullName>
    </submittedName>
</protein>
<keyword evidence="6" id="KW-1185">Reference proteome</keyword>
<comment type="caution">
    <text evidence="5">The sequence shown here is derived from an EMBL/GenBank/DDBJ whole genome shotgun (WGS) entry which is preliminary data.</text>
</comment>
<evidence type="ECO:0000256" key="2">
    <source>
        <dbReference type="ARBA" id="ARBA00022694"/>
    </source>
</evidence>
<sequence length="328" mass="35404">MAQSKQNQNQSPDLHFERKNHDMVKLPKYAKIHKRPIPHAAVPSPYAGPSIPKTIYISTSTPYMSAVKRVQKLLHHAEKRAMASVDASINNNNNPRNQNRNNNSQQQQQNLLAALARGEGAEQLSKEEVFVKATGRAMKVALKVGRWFEGAGREAEYKVRVSTGSVLVVDDVEEDEGGKERALRAVERVRRGSEGKGEGNGKAGDETIVTVVEAAAADTAVMANTTIISEKGKTGDPATVTTTETAADTTLTSGKDTTTTTTTEDTTLLSEESKDPATTTNTASNPPSKSALKKRKRAASLAATLAETEIPETRTRWVNSVEVAISLK</sequence>
<proteinExistence type="predicted"/>
<dbReference type="InterPro" id="IPR020241">
    <property type="entry name" value="RNase_P/MRP_Pop7_fungi"/>
</dbReference>
<feature type="compositionally biased region" description="Low complexity" evidence="4">
    <location>
        <begin position="249"/>
        <end position="290"/>
    </location>
</feature>
<comment type="subcellular location">
    <subcellularLocation>
        <location evidence="1">Nucleus</location>
    </subcellularLocation>
</comment>
<dbReference type="Gene3D" id="3.30.110.20">
    <property type="entry name" value="Alba-like domain"/>
    <property type="match status" value="1"/>
</dbReference>
<feature type="compositionally biased region" description="Low complexity" evidence="4">
    <location>
        <begin position="90"/>
        <end position="108"/>
    </location>
</feature>
<dbReference type="EMBL" id="JBFXLS010000060">
    <property type="protein sequence ID" value="KAL2822147.1"/>
    <property type="molecule type" value="Genomic_DNA"/>
</dbReference>
<evidence type="ECO:0000313" key="6">
    <source>
        <dbReference type="Proteomes" id="UP001610335"/>
    </source>
</evidence>
<evidence type="ECO:0000313" key="5">
    <source>
        <dbReference type="EMBL" id="KAL2822147.1"/>
    </source>
</evidence>